<evidence type="ECO:0000256" key="14">
    <source>
        <dbReference type="HAMAP-Rule" id="MF_02100"/>
    </source>
</evidence>
<dbReference type="HAMAP" id="MF_00091">
    <property type="entry name" value="LuxS"/>
    <property type="match status" value="1"/>
</dbReference>
<keyword evidence="17" id="KW-1185">Reference proteome</keyword>
<gene>
    <name evidence="13" type="primary">luxS</name>
    <name evidence="16" type="ORF">J2Z82_000290</name>
</gene>
<dbReference type="Gene3D" id="3.30.1360.80">
    <property type="entry name" value="S-ribosylhomocysteinase (LuxS)"/>
    <property type="match status" value="1"/>
</dbReference>
<keyword evidence="8 13" id="KW-0479">Metal-binding</keyword>
<dbReference type="PANTHER" id="PTHR35799:SF1">
    <property type="entry name" value="S-RIBOSYLHOMOCYSTEINE LYASE"/>
    <property type="match status" value="1"/>
</dbReference>
<dbReference type="InterPro" id="IPR029063">
    <property type="entry name" value="SAM-dependent_MTases_sf"/>
</dbReference>
<dbReference type="InterPro" id="IPR003815">
    <property type="entry name" value="S-ribosylhomocysteinase"/>
</dbReference>
<dbReference type="EC" id="2.1.1.-" evidence="14"/>
<dbReference type="PANTHER" id="PTHR35799">
    <property type="entry name" value="S-RIBOSYLHOMOCYSTEINE LYASE"/>
    <property type="match status" value="1"/>
</dbReference>
<protein>
    <recommendedName>
        <fullName evidence="13 14">Multifunctional fusion protein</fullName>
    </recommendedName>
    <domain>
        <recommendedName>
            <fullName evidence="13">S-ribosylhomocysteine lyase</fullName>
            <ecNumber evidence="13">4.4.1.21</ecNumber>
        </recommendedName>
        <alternativeName>
            <fullName evidence="13">AI-2 synthesis protein</fullName>
        </alternativeName>
        <alternativeName>
            <fullName evidence="13">Autoinducer-2 production protein LuxS</fullName>
        </alternativeName>
    </domain>
    <domain>
        <recommendedName>
            <fullName evidence="14">Uncharacterized methyltransferase J2Z82_000290</fullName>
            <ecNumber evidence="14">2.1.1.-</ecNumber>
        </recommendedName>
    </domain>
</protein>
<evidence type="ECO:0000256" key="12">
    <source>
        <dbReference type="ARBA" id="ARBA00024654"/>
    </source>
</evidence>
<dbReference type="InterPro" id="IPR023553">
    <property type="entry name" value="Uncharacterised_MeTfrase_YrrT"/>
</dbReference>
<comment type="catalytic activity">
    <reaction evidence="1 13">
        <text>S-(5-deoxy-D-ribos-5-yl)-L-homocysteine = (S)-4,5-dihydroxypentane-2,3-dione + L-homocysteine</text>
        <dbReference type="Rhea" id="RHEA:17753"/>
        <dbReference type="ChEBI" id="CHEBI:29484"/>
        <dbReference type="ChEBI" id="CHEBI:58195"/>
        <dbReference type="ChEBI" id="CHEBI:58199"/>
        <dbReference type="EC" id="4.4.1.21"/>
    </reaction>
</comment>
<evidence type="ECO:0000256" key="8">
    <source>
        <dbReference type="ARBA" id="ARBA00022723"/>
    </source>
</evidence>
<dbReference type="SUPFAM" id="SSF63411">
    <property type="entry name" value="LuxS/MPP-like metallohydrolase"/>
    <property type="match status" value="1"/>
</dbReference>
<dbReference type="InterPro" id="IPR011249">
    <property type="entry name" value="Metalloenz_LuxS/M16"/>
</dbReference>
<dbReference type="Gene3D" id="3.40.50.150">
    <property type="entry name" value="Vaccinia Virus protein VP39"/>
    <property type="match status" value="1"/>
</dbReference>
<evidence type="ECO:0000256" key="5">
    <source>
        <dbReference type="ARBA" id="ARBA00022654"/>
    </source>
</evidence>
<dbReference type="GO" id="GO:0016829">
    <property type="term" value="F:lyase activity"/>
    <property type="evidence" value="ECO:0007669"/>
    <property type="project" value="UniProtKB-KW"/>
</dbReference>
<evidence type="ECO:0000256" key="4">
    <source>
        <dbReference type="ARBA" id="ARBA00022603"/>
    </source>
</evidence>
<name>A0ABS4H8Y3_9BACI</name>
<evidence type="ECO:0000256" key="2">
    <source>
        <dbReference type="ARBA" id="ARBA00007311"/>
    </source>
</evidence>
<evidence type="ECO:0000256" key="11">
    <source>
        <dbReference type="ARBA" id="ARBA00023239"/>
    </source>
</evidence>
<evidence type="ECO:0000313" key="16">
    <source>
        <dbReference type="EMBL" id="MBP1947367.1"/>
    </source>
</evidence>
<evidence type="ECO:0000256" key="6">
    <source>
        <dbReference type="ARBA" id="ARBA00022679"/>
    </source>
</evidence>
<feature type="domain" description="Methyltransferase" evidence="15">
    <location>
        <begin position="49"/>
        <end position="137"/>
    </location>
</feature>
<feature type="binding site" evidence="13">
    <location>
        <position position="275"/>
    </location>
    <ligand>
        <name>Fe cation</name>
        <dbReference type="ChEBI" id="CHEBI:24875"/>
    </ligand>
</feature>
<comment type="function">
    <text evidence="12 13">Involved in the synthesis of autoinducer 2 (AI-2) which is secreted by bacteria and is used to communicate both the cell density and the metabolic potential of the environment. The regulation of gene expression in response to changes in cell density is called quorum sensing. Catalyzes the transformation of S-ribosylhomocysteine (RHC) to homocysteine (HC) and 4,5-dihydroxy-2,3-pentadione (DPD).</text>
</comment>
<feature type="binding site" evidence="13">
    <location>
        <position position="342"/>
    </location>
    <ligand>
        <name>Fe cation</name>
        <dbReference type="ChEBI" id="CHEBI:24875"/>
    </ligand>
</feature>
<comment type="cofactor">
    <cofactor evidence="13">
        <name>Fe cation</name>
        <dbReference type="ChEBI" id="CHEBI:24875"/>
    </cofactor>
    <text evidence="13">Binds 1 Fe cation per subunit.</text>
</comment>
<evidence type="ECO:0000256" key="9">
    <source>
        <dbReference type="ARBA" id="ARBA00022929"/>
    </source>
</evidence>
<evidence type="ECO:0000256" key="7">
    <source>
        <dbReference type="ARBA" id="ARBA00022691"/>
    </source>
</evidence>
<evidence type="ECO:0000256" key="10">
    <source>
        <dbReference type="ARBA" id="ARBA00023004"/>
    </source>
</evidence>
<comment type="similarity">
    <text evidence="2 13">Belongs to the LuxS family.</text>
</comment>
<keyword evidence="9 13" id="KW-0071">Autoinducer synthesis</keyword>
<comment type="function">
    <text evidence="14">Could be a S-adenosyl-L-methionine-dependent methyltransferase.</text>
</comment>
<keyword evidence="10 13" id="KW-0408">Iron</keyword>
<keyword evidence="11 13" id="KW-0456">Lyase</keyword>
<reference evidence="16 17" key="1">
    <citation type="submission" date="2021-03" db="EMBL/GenBank/DDBJ databases">
        <title>Genomic Encyclopedia of Type Strains, Phase IV (KMG-IV): sequencing the most valuable type-strain genomes for metagenomic binning, comparative biology and taxonomic classification.</title>
        <authorList>
            <person name="Goeker M."/>
        </authorList>
    </citation>
    <scope>NUCLEOTIDE SEQUENCE [LARGE SCALE GENOMIC DNA]</scope>
    <source>
        <strain evidence="16 17">DSM 21085</strain>
    </source>
</reference>
<dbReference type="InterPro" id="IPR037005">
    <property type="entry name" value="LuxS_sf"/>
</dbReference>
<keyword evidence="6 14" id="KW-0808">Transferase</keyword>
<dbReference type="InterPro" id="IPR041698">
    <property type="entry name" value="Methyltransf_25"/>
</dbReference>
<dbReference type="CDD" id="cd02440">
    <property type="entry name" value="AdoMet_MTases"/>
    <property type="match status" value="1"/>
</dbReference>
<dbReference type="Proteomes" id="UP001519328">
    <property type="component" value="Unassembled WGS sequence"/>
</dbReference>
<keyword evidence="5 13" id="KW-0673">Quorum sensing</keyword>
<dbReference type="EMBL" id="JAGGKK010000001">
    <property type="protein sequence ID" value="MBP1947367.1"/>
    <property type="molecule type" value="Genomic_DNA"/>
</dbReference>
<dbReference type="Pfam" id="PF02664">
    <property type="entry name" value="LuxS"/>
    <property type="match status" value="1"/>
</dbReference>
<accession>A0ABS4H8Y3</accession>
<comment type="subunit">
    <text evidence="3 13">Homodimer.</text>
</comment>
<keyword evidence="7 14" id="KW-0949">S-adenosyl-L-methionine</keyword>
<evidence type="ECO:0000256" key="1">
    <source>
        <dbReference type="ARBA" id="ARBA00000297"/>
    </source>
</evidence>
<feature type="binding site" evidence="14">
    <location>
        <position position="74"/>
    </location>
    <ligand>
        <name>S-adenosyl-L-methionine</name>
        <dbReference type="ChEBI" id="CHEBI:59789"/>
    </ligand>
</feature>
<dbReference type="SUPFAM" id="SSF53335">
    <property type="entry name" value="S-adenosyl-L-methionine-dependent methyltransferases"/>
    <property type="match status" value="1"/>
</dbReference>
<feature type="binding site" evidence="14">
    <location>
        <position position="53"/>
    </location>
    <ligand>
        <name>S-adenosyl-L-methionine</name>
        <dbReference type="ChEBI" id="CHEBI:59789"/>
    </ligand>
</feature>
<evidence type="ECO:0000259" key="15">
    <source>
        <dbReference type="Pfam" id="PF13649"/>
    </source>
</evidence>
<dbReference type="HAMAP" id="MF_02100">
    <property type="entry name" value="Methyltr_YrrT"/>
    <property type="match status" value="1"/>
</dbReference>
<comment type="caution">
    <text evidence="16">The sequence shown here is derived from an EMBL/GenBank/DDBJ whole genome shotgun (WGS) entry which is preliminary data.</text>
</comment>
<evidence type="ECO:0000313" key="17">
    <source>
        <dbReference type="Proteomes" id="UP001519328"/>
    </source>
</evidence>
<dbReference type="NCBIfam" id="NF002604">
    <property type="entry name" value="PRK02260.1-4"/>
    <property type="match status" value="1"/>
</dbReference>
<dbReference type="Pfam" id="PF13649">
    <property type="entry name" value="Methyltransf_25"/>
    <property type="match status" value="1"/>
</dbReference>
<feature type="binding site" evidence="13">
    <location>
        <position position="279"/>
    </location>
    <ligand>
        <name>Fe cation</name>
        <dbReference type="ChEBI" id="CHEBI:24875"/>
    </ligand>
</feature>
<keyword evidence="4 14" id="KW-0489">Methyltransferase</keyword>
<evidence type="ECO:0000256" key="13">
    <source>
        <dbReference type="HAMAP-Rule" id="MF_00091"/>
    </source>
</evidence>
<proteinExistence type="inferred from homology"/>
<comment type="similarity">
    <text evidence="14">Belongs to the methyltransferase superfamily. YrrT family.</text>
</comment>
<evidence type="ECO:0000256" key="3">
    <source>
        <dbReference type="ARBA" id="ARBA00011738"/>
    </source>
</evidence>
<feature type="binding site" evidence="14">
    <location>
        <position position="96"/>
    </location>
    <ligand>
        <name>S-adenosyl-L-methionine</name>
        <dbReference type="ChEBI" id="CHEBI:59789"/>
    </ligand>
</feature>
<dbReference type="PRINTS" id="PR01487">
    <property type="entry name" value="LUXSPROTEIN"/>
</dbReference>
<organism evidence="16 17">
    <name type="scientific">Virgibacillus litoralis</name>
    <dbReference type="NCBI Taxonomy" id="578221"/>
    <lineage>
        <taxon>Bacteria</taxon>
        <taxon>Bacillati</taxon>
        <taxon>Bacillota</taxon>
        <taxon>Bacilli</taxon>
        <taxon>Bacillales</taxon>
        <taxon>Bacillaceae</taxon>
        <taxon>Virgibacillus</taxon>
    </lineage>
</organism>
<dbReference type="EC" id="4.4.1.21" evidence="13"/>
<sequence>MGREFLDVFDEWADSYDKSVEGVDPQYKAVFANYDVILDEVSKCSYGNVLEFGVGTGNLSKKLMESGYSVTGIEPSHSMRQKAAEKLPDLPLYEGDFIDFPQFSKQVHTVVSTYAFHHLTNKEKDTAIQQFSRLLPSMGKIVFADTVFESKEHKEIMIKKAYEQGFTDLTEDLQREYYTTIDELQRIFTANGFHVKFEQMNNFVWLIIAVKNKKERFIMAQKMNVESFNLDHTKVKAPYVRLVGVTSGSNGDKVYKYDIRFKQPNKEHMDMPGLHSIEHLMAENIRNHMDNVLDIGPMGCQTGFYLAILNNDNYDQVLDALEKTLQDVLEAKEVPACNEVQCGWAANHSLEGAKEIAKDMVAEKDDWNQVFAE</sequence>